<dbReference type="eggNOG" id="ENOG5032V7N">
    <property type="taxonomic scope" value="Bacteria"/>
</dbReference>
<proteinExistence type="predicted"/>
<accession>U5VPY0</accession>
<dbReference type="PATRIC" id="fig|1246995.3.peg.581"/>
<sequence>MDGRSPQAYMAALQHVVVTLDGDPEWLRWWSASGVPECELGIVAEGHLDHLRPSADIRKVHDRVRANFTCAAPDTDRPAELVPLAVHEVTGMFEVIREAMGLGALPPVPPLPDLPDQARELEVTHKALTPEAGEVEPQGYLTLTQIQEFFGDEAPPIR</sequence>
<dbReference type="STRING" id="1246995.AFR_02890"/>
<dbReference type="HOGENOM" id="CLU_1665671_0_0_11"/>
<gene>
    <name evidence="1" type="ORF">AFR_02890</name>
</gene>
<organism evidence="1 2">
    <name type="scientific">Actinoplanes friuliensis DSM 7358</name>
    <dbReference type="NCBI Taxonomy" id="1246995"/>
    <lineage>
        <taxon>Bacteria</taxon>
        <taxon>Bacillati</taxon>
        <taxon>Actinomycetota</taxon>
        <taxon>Actinomycetes</taxon>
        <taxon>Micromonosporales</taxon>
        <taxon>Micromonosporaceae</taxon>
        <taxon>Actinoplanes</taxon>
    </lineage>
</organism>
<reference evidence="1 2" key="1">
    <citation type="journal article" date="2014" name="J. Biotechnol.">
        <title>Complete genome sequence of the actinobacterium Actinoplanes friuliensis HAG 010964, producer of the lipopeptide antibiotic friulimycin.</title>
        <authorList>
            <person name="Ruckert C."/>
            <person name="Szczepanowski R."/>
            <person name="Albersmeier A."/>
            <person name="Goesmann A."/>
            <person name="Fischer N."/>
            <person name="Steinkamper A."/>
            <person name="Puhler A."/>
            <person name="Biener R."/>
            <person name="Schwartz D."/>
            <person name="Kalinowski J."/>
        </authorList>
    </citation>
    <scope>NUCLEOTIDE SEQUENCE [LARGE SCALE GENOMIC DNA]</scope>
    <source>
        <strain evidence="1 2">DSM 7358</strain>
    </source>
</reference>
<dbReference type="Proteomes" id="UP000017746">
    <property type="component" value="Chromosome"/>
</dbReference>
<evidence type="ECO:0000313" key="2">
    <source>
        <dbReference type="Proteomes" id="UP000017746"/>
    </source>
</evidence>
<protein>
    <submittedName>
        <fullName evidence="1">Uncharacterized protein</fullName>
    </submittedName>
</protein>
<dbReference type="EMBL" id="CP006272">
    <property type="protein sequence ID" value="AGZ38867.1"/>
    <property type="molecule type" value="Genomic_DNA"/>
</dbReference>
<dbReference type="AlphaFoldDB" id="U5VPY0"/>
<keyword evidence="2" id="KW-1185">Reference proteome</keyword>
<dbReference type="KEGG" id="afs:AFR_02890"/>
<name>U5VPY0_9ACTN</name>
<evidence type="ECO:0000313" key="1">
    <source>
        <dbReference type="EMBL" id="AGZ38867.1"/>
    </source>
</evidence>